<dbReference type="Gene3D" id="3.90.1150.10">
    <property type="entry name" value="Aspartate Aminotransferase, domain 1"/>
    <property type="match status" value="1"/>
</dbReference>
<dbReference type="EMBL" id="NIRR01000059">
    <property type="protein sequence ID" value="OWP61515.1"/>
    <property type="molecule type" value="Genomic_DNA"/>
</dbReference>
<gene>
    <name evidence="1" type="ORF">CDA63_19060</name>
</gene>
<name>A0A246FIQ7_9BACT</name>
<accession>A0A246FIQ7</accession>
<dbReference type="AlphaFoldDB" id="A0A246FIQ7"/>
<comment type="caution">
    <text evidence="1">The sequence shown here is derived from an EMBL/GenBank/DDBJ whole genome shotgun (WGS) entry which is preliminary data.</text>
</comment>
<sequence length="278" mass="31894">MLQPFKQLGISYRFYALDNQLEPEILPVLTKNELFLYINFFGLKNNFINRLATHYGDALVVDNTQDFFAQHCLHGWAFNSARKSFGVPDGGYLYGPAKQLGTADRYPVNMSYSADYLIDRLRGEQMQAYAGFIAYEQTLTNEPLQISAFSASLLSQVDYVAAMAARRANYACYHESLSELNILPIMLNLESLPADTVPFCYPLLLPSGEHIDRQALFRQNIFVPTLWPDVLTRMPDGFGWERQLTRRLLPLPLDHRYGFDEVKFVVSSLRKLLVQSRR</sequence>
<evidence type="ECO:0008006" key="3">
    <source>
        <dbReference type="Google" id="ProtNLM"/>
    </source>
</evidence>
<dbReference type="InterPro" id="IPR015424">
    <property type="entry name" value="PyrdxlP-dep_Trfase"/>
</dbReference>
<dbReference type="InterPro" id="IPR015422">
    <property type="entry name" value="PyrdxlP-dep_Trfase_small"/>
</dbReference>
<dbReference type="SUPFAM" id="SSF53383">
    <property type="entry name" value="PLP-dependent transferases"/>
    <property type="match status" value="1"/>
</dbReference>
<evidence type="ECO:0000313" key="1">
    <source>
        <dbReference type="EMBL" id="OWP61515.1"/>
    </source>
</evidence>
<evidence type="ECO:0000313" key="2">
    <source>
        <dbReference type="Proteomes" id="UP000197277"/>
    </source>
</evidence>
<reference evidence="1 2" key="1">
    <citation type="submission" date="2017-06" db="EMBL/GenBank/DDBJ databases">
        <title>Hymenobacter amundsenii sp. nov. isolated from regoliths in Antarctica.</title>
        <authorList>
            <person name="Sedlacek I."/>
            <person name="Kralova S."/>
            <person name="Pantucek R."/>
            <person name="Svec P."/>
            <person name="Holochova P."/>
            <person name="Stankova E."/>
            <person name="Vrbovska V."/>
            <person name="Busse H.-J."/>
        </authorList>
    </citation>
    <scope>NUCLEOTIDE SEQUENCE [LARGE SCALE GENOMIC DNA]</scope>
    <source>
        <strain evidence="1 2">CCM 8682</strain>
    </source>
</reference>
<dbReference type="Proteomes" id="UP000197277">
    <property type="component" value="Unassembled WGS sequence"/>
</dbReference>
<organism evidence="1 2">
    <name type="scientific">Hymenobacter amundsenii</name>
    <dbReference type="NCBI Taxonomy" id="2006685"/>
    <lineage>
        <taxon>Bacteria</taxon>
        <taxon>Pseudomonadati</taxon>
        <taxon>Bacteroidota</taxon>
        <taxon>Cytophagia</taxon>
        <taxon>Cytophagales</taxon>
        <taxon>Hymenobacteraceae</taxon>
        <taxon>Hymenobacter</taxon>
    </lineage>
</organism>
<proteinExistence type="predicted"/>
<protein>
    <recommendedName>
        <fullName evidence="3">DegT/DnrJ/EryC1/StrS aminotransferase</fullName>
    </recommendedName>
</protein>
<keyword evidence="2" id="KW-1185">Reference proteome</keyword>